<evidence type="ECO:0000313" key="8">
    <source>
        <dbReference type="Proteomes" id="UP001368318"/>
    </source>
</evidence>
<gene>
    <name evidence="7" type="ORF">R3L15_04940</name>
    <name evidence="6" type="ORF">R3L16_02460</name>
</gene>
<feature type="transmembrane region" description="Helical" evidence="5">
    <location>
        <begin position="125"/>
        <end position="149"/>
    </location>
</feature>
<keyword evidence="8" id="KW-1185">Reference proteome</keyword>
<evidence type="ECO:0000313" key="7">
    <source>
        <dbReference type="EMBL" id="WXA14223.1"/>
    </source>
</evidence>
<keyword evidence="2 5" id="KW-0812">Transmembrane</keyword>
<dbReference type="CDD" id="cd13128">
    <property type="entry name" value="MATE_Wzx_like"/>
    <property type="match status" value="1"/>
</dbReference>
<dbReference type="KEGG" id="mcaa:R3L15_04940"/>
<feature type="transmembrane region" description="Helical" evidence="5">
    <location>
        <begin position="156"/>
        <end position="176"/>
    </location>
</feature>
<dbReference type="InterPro" id="IPR052556">
    <property type="entry name" value="PolySynth_Transporter"/>
</dbReference>
<sequence length="433" mass="49625">MHFLSLAFQNITMRIAFSKKDLNTTTWFSLGKLIHLFTGVFIVPKIFNTLGTTDMGILTLAGSILGMFAPLFTLGLSAICVREIVFTPKRSQHIIATAFFMRLLSWGFVAIGFVCYLYFTNNTTLLVIYMVLICGYLFRLTDVFEYYLLAKKRAKLIFIGKTVSLFCIVALQYYGVKQQMDILFFAQVIALDFLLQGVFYIVVLGTKNELYLKRWCFSKSLGKKLLTMAFPLIVSEALVMIYIGIDEVILKHFYNDHANGVFGSVQFLVIGLSWTLGFAIINALYPSLTESFQNHKKYYYIKNKQLFFILVALGLFIAWFYLFFGDSILDSYFTEQYREGKTALQIFCWAPLFVFIGMLYEKHLLTANRLKHNVYRFIVGCFVNLLLCYVLIPIYYINGAAIAVLASHFITNIGYLAFDSNTKKDIKSLLNAK</sequence>
<dbReference type="EMBL" id="CP136924">
    <property type="protein sequence ID" value="WXA03355.1"/>
    <property type="molecule type" value="Genomic_DNA"/>
</dbReference>
<protein>
    <submittedName>
        <fullName evidence="7">Flippase</fullName>
    </submittedName>
</protein>
<dbReference type="InterPro" id="IPR002797">
    <property type="entry name" value="Polysacc_synth"/>
</dbReference>
<feature type="transmembrane region" description="Helical" evidence="5">
    <location>
        <begin position="55"/>
        <end position="81"/>
    </location>
</feature>
<evidence type="ECO:0000256" key="3">
    <source>
        <dbReference type="ARBA" id="ARBA00022989"/>
    </source>
</evidence>
<evidence type="ECO:0000256" key="2">
    <source>
        <dbReference type="ARBA" id="ARBA00022692"/>
    </source>
</evidence>
<dbReference type="RefSeq" id="WP_338733592.1">
    <property type="nucleotide sequence ID" value="NZ_CP136924.1"/>
</dbReference>
<dbReference type="PANTHER" id="PTHR43424">
    <property type="entry name" value="LOCUS PUTATIVE PROTEIN 1-RELATED"/>
    <property type="match status" value="1"/>
</dbReference>
<feature type="transmembrane region" description="Helical" evidence="5">
    <location>
        <begin position="373"/>
        <end position="394"/>
    </location>
</feature>
<proteinExistence type="predicted"/>
<keyword evidence="4 5" id="KW-0472">Membrane</keyword>
<feature type="transmembrane region" description="Helical" evidence="5">
    <location>
        <begin position="225"/>
        <end position="245"/>
    </location>
</feature>
<feature type="transmembrane region" description="Helical" evidence="5">
    <location>
        <begin position="21"/>
        <end position="43"/>
    </location>
</feature>
<dbReference type="Pfam" id="PF01943">
    <property type="entry name" value="Polysacc_synt"/>
    <property type="match status" value="1"/>
</dbReference>
<reference evidence="7 8" key="1">
    <citation type="submission" date="2023-10" db="EMBL/GenBank/DDBJ databases">
        <title>Culture-based analysis of two novel bacteria associated with mangrove crab gills.</title>
        <authorList>
            <person name="Yang X."/>
            <person name="Garuglieri E."/>
            <person name="Van Goethem M.W."/>
            <person name="Fusi M."/>
            <person name="Marasco R."/>
            <person name="Daffonchio D.G."/>
        </authorList>
    </citation>
    <scope>NUCLEOTIDE SEQUENCE</scope>
    <source>
        <strain evidence="7">UG2-1</strain>
        <strain evidence="6">UG2-2</strain>
        <strain evidence="8">UG2_2</strain>
    </source>
</reference>
<evidence type="ECO:0000256" key="4">
    <source>
        <dbReference type="ARBA" id="ARBA00023136"/>
    </source>
</evidence>
<name>A0AAU6PAR5_9FLAO</name>
<evidence type="ECO:0000256" key="5">
    <source>
        <dbReference type="SAM" id="Phobius"/>
    </source>
</evidence>
<dbReference type="EMBL" id="CP136925">
    <property type="protein sequence ID" value="WXA14223.1"/>
    <property type="molecule type" value="Genomic_DNA"/>
</dbReference>
<accession>A0AAU6PAR5</accession>
<dbReference type="AlphaFoldDB" id="A0AAU6PAR5"/>
<organism evidence="7">
    <name type="scientific">Mangrovimonas cancribranchiae</name>
    <dbReference type="NCBI Taxonomy" id="3080055"/>
    <lineage>
        <taxon>Bacteria</taxon>
        <taxon>Pseudomonadati</taxon>
        <taxon>Bacteroidota</taxon>
        <taxon>Flavobacteriia</taxon>
        <taxon>Flavobacteriales</taxon>
        <taxon>Flavobacteriaceae</taxon>
        <taxon>Mangrovimonas</taxon>
    </lineage>
</organism>
<dbReference type="GO" id="GO:0016020">
    <property type="term" value="C:membrane"/>
    <property type="evidence" value="ECO:0007669"/>
    <property type="project" value="UniProtKB-SubCell"/>
</dbReference>
<comment type="subcellular location">
    <subcellularLocation>
        <location evidence="1">Membrane</location>
        <topology evidence="1">Multi-pass membrane protein</topology>
    </subcellularLocation>
</comment>
<feature type="transmembrane region" description="Helical" evidence="5">
    <location>
        <begin position="182"/>
        <end position="204"/>
    </location>
</feature>
<dbReference type="Proteomes" id="UP001368318">
    <property type="component" value="Chromosome"/>
</dbReference>
<dbReference type="PANTHER" id="PTHR43424:SF1">
    <property type="entry name" value="LOCUS PUTATIVE PROTEIN 1-RELATED"/>
    <property type="match status" value="1"/>
</dbReference>
<keyword evidence="3 5" id="KW-1133">Transmembrane helix</keyword>
<evidence type="ECO:0000256" key="1">
    <source>
        <dbReference type="ARBA" id="ARBA00004141"/>
    </source>
</evidence>
<feature type="transmembrane region" description="Helical" evidence="5">
    <location>
        <begin position="93"/>
        <end position="119"/>
    </location>
</feature>
<feature type="transmembrane region" description="Helical" evidence="5">
    <location>
        <begin position="400"/>
        <end position="418"/>
    </location>
</feature>
<feature type="transmembrane region" description="Helical" evidence="5">
    <location>
        <begin position="306"/>
        <end position="324"/>
    </location>
</feature>
<feature type="transmembrane region" description="Helical" evidence="5">
    <location>
        <begin position="344"/>
        <end position="361"/>
    </location>
</feature>
<evidence type="ECO:0000313" key="6">
    <source>
        <dbReference type="EMBL" id="WXA03355.1"/>
    </source>
</evidence>
<feature type="transmembrane region" description="Helical" evidence="5">
    <location>
        <begin position="265"/>
        <end position="285"/>
    </location>
</feature>